<dbReference type="GO" id="GO:0016020">
    <property type="term" value="C:membrane"/>
    <property type="evidence" value="ECO:0007669"/>
    <property type="project" value="InterPro"/>
</dbReference>
<feature type="transmembrane region" description="Helical" evidence="3">
    <location>
        <begin position="133"/>
        <end position="155"/>
    </location>
</feature>
<dbReference type="GO" id="GO:0007165">
    <property type="term" value="P:signal transduction"/>
    <property type="evidence" value="ECO:0007669"/>
    <property type="project" value="UniProtKB-KW"/>
</dbReference>
<evidence type="ECO:0000256" key="2">
    <source>
        <dbReference type="PROSITE-ProRule" id="PRU00284"/>
    </source>
</evidence>
<dbReference type="PANTHER" id="PTHR32089:SF112">
    <property type="entry name" value="LYSOZYME-LIKE PROTEIN-RELATED"/>
    <property type="match status" value="1"/>
</dbReference>
<organism evidence="5 6">
    <name type="scientific">Clostridium manihotivorum</name>
    <dbReference type="NCBI Taxonomy" id="2320868"/>
    <lineage>
        <taxon>Bacteria</taxon>
        <taxon>Bacillati</taxon>
        <taxon>Bacillota</taxon>
        <taxon>Clostridia</taxon>
        <taxon>Eubacteriales</taxon>
        <taxon>Clostridiaceae</taxon>
        <taxon>Clostridium</taxon>
    </lineage>
</organism>
<dbReference type="AlphaFoldDB" id="A0A3R5UGG0"/>
<accession>A0A3R5UGG0</accession>
<keyword evidence="1 2" id="KW-0807">Transducer</keyword>
<dbReference type="PROSITE" id="PS50111">
    <property type="entry name" value="CHEMOTAXIS_TRANSDUC_2"/>
    <property type="match status" value="1"/>
</dbReference>
<dbReference type="PANTHER" id="PTHR32089">
    <property type="entry name" value="METHYL-ACCEPTING CHEMOTAXIS PROTEIN MCPB"/>
    <property type="match status" value="1"/>
</dbReference>
<keyword evidence="3" id="KW-1133">Transmembrane helix</keyword>
<dbReference type="Gene3D" id="1.10.287.950">
    <property type="entry name" value="Methyl-accepting chemotaxis protein"/>
    <property type="match status" value="1"/>
</dbReference>
<proteinExistence type="predicted"/>
<keyword evidence="3" id="KW-0472">Membrane</keyword>
<feature type="domain" description="Methyl-accepting transducer" evidence="4">
    <location>
        <begin position="200"/>
        <end position="457"/>
    </location>
</feature>
<protein>
    <recommendedName>
        <fullName evidence="4">Methyl-accepting transducer domain-containing protein</fullName>
    </recommendedName>
</protein>
<evidence type="ECO:0000256" key="1">
    <source>
        <dbReference type="ARBA" id="ARBA00023224"/>
    </source>
</evidence>
<dbReference type="Pfam" id="PF00015">
    <property type="entry name" value="MCPsignal"/>
    <property type="match status" value="1"/>
</dbReference>
<feature type="transmembrane region" description="Helical" evidence="3">
    <location>
        <begin position="12"/>
        <end position="30"/>
    </location>
</feature>
<keyword evidence="3" id="KW-0812">Transmembrane</keyword>
<dbReference type="RefSeq" id="WP_128213889.1">
    <property type="nucleotide sequence ID" value="NZ_CP025746.1"/>
</dbReference>
<dbReference type="KEGG" id="cmah:C1I91_16810"/>
<feature type="transmembrane region" description="Helical" evidence="3">
    <location>
        <begin position="61"/>
        <end position="79"/>
    </location>
</feature>
<gene>
    <name evidence="5" type="ORF">C1I91_16810</name>
</gene>
<sequence>MNQNFTKIANKYLLSLCSVIVILTTLTSFAAKGVNIIIPSVIGLTWIALIYSFIQYKKNPYVGHIKYVLAFFAMLAHFLTTVNSNEVVSFAFAFCLVALFSLFGEVKLVLFTIAVVLAANITNVVTGKLTGNSLLVVFVSIILTAFAQVGNAAIIKASNKNTNDYIKKLKEDEEKKNEIIKSLLDTVKELASSSSTLNTLTNDASQSIGQVSVVVEELAISASEQAKNTENGSSEAMKLSEGLDNIVGATNELELGAKETEKLKDTGLNTLSELMKTTEDTNKAISTLQEVIKTTSTSAEEINAASTMIVSIAEQTNLLALNAAIEAARAGESGKGFAVVADEIRKLAEQSSSSTKKINSIIEVLHENMNTAFSTMELTKTTIDAQTSSIMTTQNIFATLANSIEVTKNKVEELNFSGKKMNDEKNKILAILDSLSEAAQENAASTEQASASSEQQLEAISEISIISSKLSELTIELNNIIEKLN</sequence>
<dbReference type="OrthoDB" id="9814363at2"/>
<keyword evidence="6" id="KW-1185">Reference proteome</keyword>
<dbReference type="SMART" id="SM00283">
    <property type="entry name" value="MA"/>
    <property type="match status" value="1"/>
</dbReference>
<reference evidence="5 6" key="1">
    <citation type="submission" date="2018-01" db="EMBL/GenBank/DDBJ databases">
        <title>Genome Sequencing and Assembly of Anaerobacter polyendosporus strain CT4.</title>
        <authorList>
            <person name="Tachaapaikoon C."/>
            <person name="Sutheeworapong S."/>
            <person name="Jenjaroenpun P."/>
            <person name="Wongsurawat T."/>
            <person name="Nookeaw I."/>
            <person name="Cheawchanlertfa P."/>
            <person name="Kosugi A."/>
            <person name="Cheevadhanarak S."/>
            <person name="Ratanakhanokchai K."/>
        </authorList>
    </citation>
    <scope>NUCLEOTIDE SEQUENCE [LARGE SCALE GENOMIC DNA]</scope>
    <source>
        <strain evidence="5 6">CT4</strain>
    </source>
</reference>
<dbReference type="EMBL" id="CP025746">
    <property type="protein sequence ID" value="QAA33163.1"/>
    <property type="molecule type" value="Genomic_DNA"/>
</dbReference>
<evidence type="ECO:0000313" key="5">
    <source>
        <dbReference type="EMBL" id="QAA33163.1"/>
    </source>
</evidence>
<evidence type="ECO:0000259" key="4">
    <source>
        <dbReference type="PROSITE" id="PS50111"/>
    </source>
</evidence>
<evidence type="ECO:0000313" key="6">
    <source>
        <dbReference type="Proteomes" id="UP000286268"/>
    </source>
</evidence>
<dbReference type="SUPFAM" id="SSF58104">
    <property type="entry name" value="Methyl-accepting chemotaxis protein (MCP) signaling domain"/>
    <property type="match status" value="1"/>
</dbReference>
<dbReference type="InterPro" id="IPR004089">
    <property type="entry name" value="MCPsignal_dom"/>
</dbReference>
<feature type="transmembrane region" description="Helical" evidence="3">
    <location>
        <begin position="36"/>
        <end position="54"/>
    </location>
</feature>
<feature type="transmembrane region" description="Helical" evidence="3">
    <location>
        <begin position="91"/>
        <end position="121"/>
    </location>
</feature>
<name>A0A3R5UGG0_9CLOT</name>
<dbReference type="Proteomes" id="UP000286268">
    <property type="component" value="Chromosome"/>
</dbReference>
<evidence type="ECO:0000256" key="3">
    <source>
        <dbReference type="SAM" id="Phobius"/>
    </source>
</evidence>